<feature type="transmembrane region" description="Helical" evidence="13">
    <location>
        <begin position="241"/>
        <end position="266"/>
    </location>
</feature>
<comment type="subcellular location">
    <subcellularLocation>
        <location evidence="2">Cell membrane</location>
        <topology evidence="2">Multi-pass membrane protein</topology>
    </subcellularLocation>
</comment>
<evidence type="ECO:0000256" key="4">
    <source>
        <dbReference type="ARBA" id="ARBA00020268"/>
    </source>
</evidence>
<dbReference type="InterPro" id="IPR002528">
    <property type="entry name" value="MATE_fam"/>
</dbReference>
<keyword evidence="6" id="KW-0050">Antiport</keyword>
<dbReference type="GO" id="GO:0006811">
    <property type="term" value="P:monoatomic ion transport"/>
    <property type="evidence" value="ECO:0007669"/>
    <property type="project" value="UniProtKB-KW"/>
</dbReference>
<keyword evidence="11 13" id="KW-0472">Membrane</keyword>
<comment type="function">
    <text evidence="1">Multidrug efflux pump.</text>
</comment>
<evidence type="ECO:0000256" key="7">
    <source>
        <dbReference type="ARBA" id="ARBA00022475"/>
    </source>
</evidence>
<gene>
    <name evidence="14" type="ORF">BAMA_13400</name>
</gene>
<dbReference type="GO" id="GO:0015297">
    <property type="term" value="F:antiporter activity"/>
    <property type="evidence" value="ECO:0007669"/>
    <property type="project" value="UniProtKB-KW"/>
</dbReference>
<organism evidence="14 15">
    <name type="scientific">Bacillus manliponensis</name>
    <dbReference type="NCBI Taxonomy" id="574376"/>
    <lineage>
        <taxon>Bacteria</taxon>
        <taxon>Bacillati</taxon>
        <taxon>Bacillota</taxon>
        <taxon>Bacilli</taxon>
        <taxon>Bacillales</taxon>
        <taxon>Bacillaceae</taxon>
        <taxon>Bacillus</taxon>
        <taxon>Bacillus cereus group</taxon>
    </lineage>
</organism>
<dbReference type="EMBL" id="JOTN01000003">
    <property type="protein sequence ID" value="KEK20414.1"/>
    <property type="molecule type" value="Genomic_DNA"/>
</dbReference>
<feature type="transmembrane region" description="Helical" evidence="13">
    <location>
        <begin position="286"/>
        <end position="307"/>
    </location>
</feature>
<dbReference type="GO" id="GO:0005886">
    <property type="term" value="C:plasma membrane"/>
    <property type="evidence" value="ECO:0007669"/>
    <property type="project" value="UniProtKB-SubCell"/>
</dbReference>
<dbReference type="RefSeq" id="WP_034636423.1">
    <property type="nucleotide sequence ID" value="NZ_CBCSJC010000004.1"/>
</dbReference>
<evidence type="ECO:0000256" key="1">
    <source>
        <dbReference type="ARBA" id="ARBA00003408"/>
    </source>
</evidence>
<evidence type="ECO:0000256" key="2">
    <source>
        <dbReference type="ARBA" id="ARBA00004651"/>
    </source>
</evidence>
<evidence type="ECO:0000256" key="9">
    <source>
        <dbReference type="ARBA" id="ARBA00022989"/>
    </source>
</evidence>
<dbReference type="InterPro" id="IPR050222">
    <property type="entry name" value="MATE_MdtK"/>
</dbReference>
<feature type="transmembrane region" description="Helical" evidence="13">
    <location>
        <begin position="14"/>
        <end position="34"/>
    </location>
</feature>
<dbReference type="PANTHER" id="PTHR43298:SF2">
    <property type="entry name" value="FMN_FAD EXPORTER YEEO-RELATED"/>
    <property type="match status" value="1"/>
</dbReference>
<evidence type="ECO:0000256" key="3">
    <source>
        <dbReference type="ARBA" id="ARBA00010199"/>
    </source>
</evidence>
<keyword evidence="7" id="KW-1003">Cell membrane</keyword>
<dbReference type="NCBIfam" id="TIGR00797">
    <property type="entry name" value="matE"/>
    <property type="match status" value="1"/>
</dbReference>
<keyword evidence="5" id="KW-0813">Transport</keyword>
<feature type="transmembrane region" description="Helical" evidence="13">
    <location>
        <begin position="421"/>
        <end position="440"/>
    </location>
</feature>
<dbReference type="CDD" id="cd13131">
    <property type="entry name" value="MATE_NorM_like"/>
    <property type="match status" value="1"/>
</dbReference>
<feature type="transmembrane region" description="Helical" evidence="13">
    <location>
        <begin position="389"/>
        <end position="409"/>
    </location>
</feature>
<evidence type="ECO:0000256" key="11">
    <source>
        <dbReference type="ARBA" id="ARBA00023136"/>
    </source>
</evidence>
<dbReference type="PANTHER" id="PTHR43298">
    <property type="entry name" value="MULTIDRUG RESISTANCE PROTEIN NORM-RELATED"/>
    <property type="match status" value="1"/>
</dbReference>
<dbReference type="OrthoDB" id="9780160at2"/>
<keyword evidence="15" id="KW-1185">Reference proteome</keyword>
<feature type="transmembrane region" description="Helical" evidence="13">
    <location>
        <begin position="129"/>
        <end position="150"/>
    </location>
</feature>
<feature type="transmembrane region" description="Helical" evidence="13">
    <location>
        <begin position="95"/>
        <end position="117"/>
    </location>
</feature>
<evidence type="ECO:0000256" key="6">
    <source>
        <dbReference type="ARBA" id="ARBA00022449"/>
    </source>
</evidence>
<dbReference type="Proteomes" id="UP000027822">
    <property type="component" value="Unassembled WGS sequence"/>
</dbReference>
<feature type="transmembrane region" description="Helical" evidence="13">
    <location>
        <begin position="54"/>
        <end position="75"/>
    </location>
</feature>
<evidence type="ECO:0000256" key="13">
    <source>
        <dbReference type="SAM" id="Phobius"/>
    </source>
</evidence>
<dbReference type="Pfam" id="PF01554">
    <property type="entry name" value="MatE"/>
    <property type="match status" value="2"/>
</dbReference>
<reference evidence="14 15" key="1">
    <citation type="submission" date="2014-06" db="EMBL/GenBank/DDBJ databases">
        <title>Draft genome sequence of Bacillus manliponensis JCM 15802 (MCCC 1A00708).</title>
        <authorList>
            <person name="Lai Q."/>
            <person name="Liu Y."/>
            <person name="Shao Z."/>
        </authorList>
    </citation>
    <scope>NUCLEOTIDE SEQUENCE [LARGE SCALE GENOMIC DNA]</scope>
    <source>
        <strain evidence="14 15">JCM 15802</strain>
    </source>
</reference>
<feature type="transmembrane region" description="Helical" evidence="13">
    <location>
        <begin position="194"/>
        <end position="215"/>
    </location>
</feature>
<evidence type="ECO:0000313" key="14">
    <source>
        <dbReference type="EMBL" id="KEK20414.1"/>
    </source>
</evidence>
<evidence type="ECO:0000256" key="8">
    <source>
        <dbReference type="ARBA" id="ARBA00022692"/>
    </source>
</evidence>
<dbReference type="AlphaFoldDB" id="A0A073JZF9"/>
<proteinExistence type="inferred from homology"/>
<protein>
    <recommendedName>
        <fullName evidence="4">Probable multidrug resistance protein NorM</fullName>
    </recommendedName>
    <alternativeName>
        <fullName evidence="12">Multidrug-efflux transporter</fullName>
    </alternativeName>
</protein>
<evidence type="ECO:0000256" key="12">
    <source>
        <dbReference type="ARBA" id="ARBA00031636"/>
    </source>
</evidence>
<evidence type="ECO:0000256" key="10">
    <source>
        <dbReference type="ARBA" id="ARBA00023065"/>
    </source>
</evidence>
<comment type="similarity">
    <text evidence="3">Belongs to the multi antimicrobial extrusion (MATE) (TC 2.A.66.1) family.</text>
</comment>
<sequence>MKETTSLSQKIKQFIQLFFPIFVTQMSLFAMSFFDTTMSGHASSIDLAGVAIGTSIWIPVSTGLTGILMATTPIVAQLVGSMQKEKVPNIVTQAVYLAVFVSIIVIGIGFLVVSPILHFMNLEQPVEQIASQFLSVIALGIIPLFVYTVLRCFIDALGKTRTTMIITLLSLPINIILNYIFIFGNLGFPKLGGVGAAIASTATYWCILFITIFIIRTKEPFSSYGVFQRLYKISITSWKSLLKLGIPIGFAIFFETSIFAAVTLMMSNFDTTTIAAHQVALNFASLLYMTPLSLAMAMTIAVGFEVGASRYEAAKQYSFIGISIALVFALLYSVLLFFFDDYIASIYTKDEAVHHLAKQFLVFAILFQISDAIATPVQGALRGYKDVNVALIATLIAYWIIGLPLGYIFATYTDFAAKGYWIGLILGLAFGAFFLLMRLLKVQKTYQIEKTN</sequence>
<dbReference type="InterPro" id="IPR048279">
    <property type="entry name" value="MdtK-like"/>
</dbReference>
<dbReference type="PIRSF" id="PIRSF006603">
    <property type="entry name" value="DinF"/>
    <property type="match status" value="1"/>
</dbReference>
<accession>A0A073JZF9</accession>
<comment type="caution">
    <text evidence="14">The sequence shown here is derived from an EMBL/GenBank/DDBJ whole genome shotgun (WGS) entry which is preliminary data.</text>
</comment>
<feature type="transmembrane region" description="Helical" evidence="13">
    <location>
        <begin position="319"/>
        <end position="339"/>
    </location>
</feature>
<dbReference type="eggNOG" id="COG0534">
    <property type="taxonomic scope" value="Bacteria"/>
</dbReference>
<keyword evidence="8 13" id="KW-0812">Transmembrane</keyword>
<feature type="transmembrane region" description="Helical" evidence="13">
    <location>
        <begin position="359"/>
        <end position="377"/>
    </location>
</feature>
<evidence type="ECO:0000256" key="5">
    <source>
        <dbReference type="ARBA" id="ARBA00022448"/>
    </source>
</evidence>
<dbReference type="STRING" id="574376.BAMA_13400"/>
<dbReference type="GO" id="GO:0042910">
    <property type="term" value="F:xenobiotic transmembrane transporter activity"/>
    <property type="evidence" value="ECO:0007669"/>
    <property type="project" value="InterPro"/>
</dbReference>
<feature type="transmembrane region" description="Helical" evidence="13">
    <location>
        <begin position="162"/>
        <end position="182"/>
    </location>
</feature>
<keyword evidence="9 13" id="KW-1133">Transmembrane helix</keyword>
<keyword evidence="10" id="KW-0406">Ion transport</keyword>
<evidence type="ECO:0000313" key="15">
    <source>
        <dbReference type="Proteomes" id="UP000027822"/>
    </source>
</evidence>
<name>A0A073JZF9_9BACI</name>